<organism evidence="2 3">
    <name type="scientific">Eumeta variegata</name>
    <name type="common">Bagworm moth</name>
    <name type="synonym">Eumeta japonica</name>
    <dbReference type="NCBI Taxonomy" id="151549"/>
    <lineage>
        <taxon>Eukaryota</taxon>
        <taxon>Metazoa</taxon>
        <taxon>Ecdysozoa</taxon>
        <taxon>Arthropoda</taxon>
        <taxon>Hexapoda</taxon>
        <taxon>Insecta</taxon>
        <taxon>Pterygota</taxon>
        <taxon>Neoptera</taxon>
        <taxon>Endopterygota</taxon>
        <taxon>Lepidoptera</taxon>
        <taxon>Glossata</taxon>
        <taxon>Ditrysia</taxon>
        <taxon>Tineoidea</taxon>
        <taxon>Psychidae</taxon>
        <taxon>Oiketicinae</taxon>
        <taxon>Eumeta</taxon>
    </lineage>
</organism>
<proteinExistence type="predicted"/>
<accession>A0A4C1WS60</accession>
<evidence type="ECO:0000313" key="3">
    <source>
        <dbReference type="Proteomes" id="UP000299102"/>
    </source>
</evidence>
<dbReference type="OrthoDB" id="8123886at2759"/>
<dbReference type="Proteomes" id="UP000299102">
    <property type="component" value="Unassembled WGS sequence"/>
</dbReference>
<evidence type="ECO:0000256" key="1">
    <source>
        <dbReference type="SAM" id="MobiDB-lite"/>
    </source>
</evidence>
<feature type="compositionally biased region" description="Basic and acidic residues" evidence="1">
    <location>
        <begin position="193"/>
        <end position="204"/>
    </location>
</feature>
<dbReference type="PANTHER" id="PTHR33273:SF2">
    <property type="entry name" value="ENDONUCLEASE_EXONUCLEASE_PHOSPHATASE DOMAIN-CONTAINING PROTEIN"/>
    <property type="match status" value="1"/>
</dbReference>
<feature type="compositionally biased region" description="Polar residues" evidence="1">
    <location>
        <begin position="165"/>
        <end position="188"/>
    </location>
</feature>
<comment type="caution">
    <text evidence="2">The sequence shown here is derived from an EMBL/GenBank/DDBJ whole genome shotgun (WGS) entry which is preliminary data.</text>
</comment>
<keyword evidence="3" id="KW-1185">Reference proteome</keyword>
<dbReference type="STRING" id="151549.A0A4C1WS60"/>
<dbReference type="PANTHER" id="PTHR33273">
    <property type="entry name" value="DOMAIN-CONTAINING PROTEIN, PUTATIVE-RELATED"/>
    <property type="match status" value="1"/>
</dbReference>
<gene>
    <name evidence="2" type="primary">ORF1</name>
    <name evidence="2" type="ORF">EVAR_84289_1</name>
</gene>
<dbReference type="EMBL" id="BGZK01000633">
    <property type="protein sequence ID" value="GBP53803.1"/>
    <property type="molecule type" value="Genomic_DNA"/>
</dbReference>
<dbReference type="AlphaFoldDB" id="A0A4C1WS60"/>
<name>A0A4C1WS60_EUMVA</name>
<sequence>MGARREHCHCACSDIERLDRCPVSALNGRATAPGKCSVPRFPCSHLCVFVCAAPRPLACGSRRACARRVPPYVVRIAAYRTAIRVPRVSLLPFRFNTRLAHRASSRRVTRGAARAFSNSRALSRLPQWSAIYFLKERGHLDLLREFEEYCIPSVPGPSPSPSASTKTRSIYDSPVSWRTPSQPTTASQGAVEAGKRQPRGRENSISDEADVTAPTRTARPKPPPMFVQNKDRWTELRKKCADKNIQISQARNSAQGLKLQAKSIADFRNLQNLLVSMKISFHTYSLKEEREIRVVLRGVPKEIPVDEPLDLVLVSGTAEANDKATKAAFFKIRSVCSLSGVKAEQPRKRALPGQCHNCQSYGHSSRYCFHSARCVKCLGDHGTAQCTRNKDTDGPPACVLCKQKGHTANYLGCPRAPKRAPPPEKAAPRARAVSATLSYARAAAGPRNAPPAAKNTSTSAADDLSQLMSVITVIDTGELTILAKKFRTAANPTEKLICLIEHASLVEAIKNKF</sequence>
<protein>
    <submittedName>
        <fullName evidence="2">Nucleic-acid-binding protein from transposon X-element</fullName>
    </submittedName>
</protein>
<evidence type="ECO:0000313" key="2">
    <source>
        <dbReference type="EMBL" id="GBP53803.1"/>
    </source>
</evidence>
<reference evidence="2 3" key="1">
    <citation type="journal article" date="2019" name="Commun. Biol.">
        <title>The bagworm genome reveals a unique fibroin gene that provides high tensile strength.</title>
        <authorList>
            <person name="Kono N."/>
            <person name="Nakamura H."/>
            <person name="Ohtoshi R."/>
            <person name="Tomita M."/>
            <person name="Numata K."/>
            <person name="Arakawa K."/>
        </authorList>
    </citation>
    <scope>NUCLEOTIDE SEQUENCE [LARGE SCALE GENOMIC DNA]</scope>
</reference>
<feature type="region of interest" description="Disordered" evidence="1">
    <location>
        <begin position="154"/>
        <end position="227"/>
    </location>
</feature>